<evidence type="ECO:0000259" key="6">
    <source>
        <dbReference type="PROSITE" id="PS51935"/>
    </source>
</evidence>
<evidence type="ECO:0000313" key="8">
    <source>
        <dbReference type="Proteomes" id="UP000245720"/>
    </source>
</evidence>
<dbReference type="InterPro" id="IPR038765">
    <property type="entry name" value="Papain-like_cys_pep_sf"/>
</dbReference>
<sequence length="327" mass="34454">MENKIIKTFKKATAVIACSAFIAGSGLISSAPVSANAANATMERAINWAIGIANDNSHGYSQTNRNGNPDYDCSSLVINAMKYAGINVGNAYYTGNMKSEFTAHDFVWIPWSEIGSTANLKRGDVLLRRSNSSGHTELYLGNNKNVGAHSDYDGRGGDSSGREINVASYYYGNWQGVLRYKPIANEGGGGGGYVAPGCYPACGQGYTSIVDALNSIGVDSSYSNRSKIAAANNITNYSGTPAQNTTMLNLLKAGSLKKPGSTVQYFPKCGSQYNSIVDALVSIGVDSSYSYRSKIAAANGISGYSGTPAQNTNMLNLLKAGNLKKPA</sequence>
<gene>
    <name evidence="7" type="ORF">IE37_01321</name>
</gene>
<keyword evidence="4" id="KW-0788">Thiol protease</keyword>
<keyword evidence="2" id="KW-0645">Protease</keyword>
<accession>A0A315Y051</accession>
<dbReference type="SUPFAM" id="SSF54001">
    <property type="entry name" value="Cysteine proteinases"/>
    <property type="match status" value="1"/>
</dbReference>
<dbReference type="Pfam" id="PF05382">
    <property type="entry name" value="Amidase_5"/>
    <property type="match status" value="1"/>
</dbReference>
<reference evidence="7 8" key="1">
    <citation type="submission" date="2018-05" db="EMBL/GenBank/DDBJ databases">
        <title>The Hungate 1000. A catalogue of reference genomes from the rumen microbiome.</title>
        <authorList>
            <person name="Kelly W."/>
        </authorList>
    </citation>
    <scope>NUCLEOTIDE SEQUENCE [LARGE SCALE GENOMIC DNA]</scope>
    <source>
        <strain evidence="7 8">SAb67</strain>
    </source>
</reference>
<keyword evidence="5" id="KW-0732">Signal</keyword>
<evidence type="ECO:0000256" key="4">
    <source>
        <dbReference type="ARBA" id="ARBA00022807"/>
    </source>
</evidence>
<comment type="similarity">
    <text evidence="1">Belongs to the peptidase C40 family.</text>
</comment>
<dbReference type="AlphaFoldDB" id="A0A315Y051"/>
<dbReference type="RefSeq" id="WP_109726139.1">
    <property type="nucleotide sequence ID" value="NZ_QGDI01000004.1"/>
</dbReference>
<comment type="caution">
    <text evidence="7">The sequence shown here is derived from an EMBL/GenBank/DDBJ whole genome shotgun (WGS) entry which is preliminary data.</text>
</comment>
<dbReference type="Gene3D" id="3.90.1720.10">
    <property type="entry name" value="endopeptidase domain like (from Nostoc punctiforme)"/>
    <property type="match status" value="1"/>
</dbReference>
<proteinExistence type="inferred from homology"/>
<evidence type="ECO:0000313" key="7">
    <source>
        <dbReference type="EMBL" id="PWJ13516.1"/>
    </source>
</evidence>
<dbReference type="PROSITE" id="PS51935">
    <property type="entry name" value="NLPC_P60"/>
    <property type="match status" value="1"/>
</dbReference>
<feature type="domain" description="NlpC/P60" evidence="6">
    <location>
        <begin position="35"/>
        <end position="181"/>
    </location>
</feature>
<evidence type="ECO:0000256" key="2">
    <source>
        <dbReference type="ARBA" id="ARBA00022670"/>
    </source>
</evidence>
<dbReference type="OrthoDB" id="1863899at2"/>
<dbReference type="SUPFAM" id="SSF158634">
    <property type="entry name" value="RPA2825-like"/>
    <property type="match status" value="2"/>
</dbReference>
<protein>
    <submittedName>
        <fullName evidence="7">Peptidoglycan hydrolase</fullName>
    </submittedName>
</protein>
<dbReference type="EMBL" id="QGDI01000004">
    <property type="protein sequence ID" value="PWJ13516.1"/>
    <property type="molecule type" value="Genomic_DNA"/>
</dbReference>
<keyword evidence="3 7" id="KW-0378">Hydrolase</keyword>
<feature type="signal peptide" evidence="5">
    <location>
        <begin position="1"/>
        <end position="37"/>
    </location>
</feature>
<evidence type="ECO:0000256" key="3">
    <source>
        <dbReference type="ARBA" id="ARBA00022801"/>
    </source>
</evidence>
<organism evidence="7 8">
    <name type="scientific">Ruminococcus flavefaciens</name>
    <dbReference type="NCBI Taxonomy" id="1265"/>
    <lineage>
        <taxon>Bacteria</taxon>
        <taxon>Bacillati</taxon>
        <taxon>Bacillota</taxon>
        <taxon>Clostridia</taxon>
        <taxon>Eubacteriales</taxon>
        <taxon>Oscillospiraceae</taxon>
        <taxon>Ruminococcus</taxon>
    </lineage>
</organism>
<feature type="chain" id="PRO_5016238187" evidence="5">
    <location>
        <begin position="38"/>
        <end position="327"/>
    </location>
</feature>
<dbReference type="InterPro" id="IPR008044">
    <property type="entry name" value="Phage_lysin"/>
</dbReference>
<dbReference type="GO" id="GO:0006508">
    <property type="term" value="P:proteolysis"/>
    <property type="evidence" value="ECO:0007669"/>
    <property type="project" value="UniProtKB-KW"/>
</dbReference>
<dbReference type="Proteomes" id="UP000245720">
    <property type="component" value="Unassembled WGS sequence"/>
</dbReference>
<name>A0A315Y051_RUMFL</name>
<dbReference type="GO" id="GO:0008234">
    <property type="term" value="F:cysteine-type peptidase activity"/>
    <property type="evidence" value="ECO:0007669"/>
    <property type="project" value="UniProtKB-KW"/>
</dbReference>
<evidence type="ECO:0000256" key="5">
    <source>
        <dbReference type="SAM" id="SignalP"/>
    </source>
</evidence>
<dbReference type="InterPro" id="IPR000064">
    <property type="entry name" value="NLP_P60_dom"/>
</dbReference>
<evidence type="ECO:0000256" key="1">
    <source>
        <dbReference type="ARBA" id="ARBA00007074"/>
    </source>
</evidence>